<name>A0A1X6Z337_9RHOB</name>
<dbReference type="Pfam" id="PF05272">
    <property type="entry name" value="VapE-like_dom"/>
    <property type="match status" value="1"/>
</dbReference>
<evidence type="ECO:0000313" key="4">
    <source>
        <dbReference type="Proteomes" id="UP000194012"/>
    </source>
</evidence>
<dbReference type="EMBL" id="FWFJ01000012">
    <property type="protein sequence ID" value="SLN39097.1"/>
    <property type="molecule type" value="Genomic_DNA"/>
</dbReference>
<reference evidence="4" key="1">
    <citation type="submission" date="2017-03" db="EMBL/GenBank/DDBJ databases">
        <authorList>
            <person name="Rodrigo-Torres L."/>
            <person name="Arahal R.D."/>
            <person name="Lucena T."/>
        </authorList>
    </citation>
    <scope>NUCLEOTIDE SEQUENCE [LARGE SCALE GENOMIC DNA]</scope>
    <source>
        <strain evidence="4">CECT 8370</strain>
    </source>
</reference>
<dbReference type="Proteomes" id="UP000194012">
    <property type="component" value="Unassembled WGS sequence"/>
</dbReference>
<accession>A0A1X6Z337</accession>
<keyword evidence="4" id="KW-1185">Reference proteome</keyword>
<gene>
    <name evidence="3" type="ORF">ROG8370_01611</name>
</gene>
<protein>
    <submittedName>
        <fullName evidence="3">Virulence-associated protein E</fullName>
    </submittedName>
</protein>
<feature type="region of interest" description="Disordered" evidence="1">
    <location>
        <begin position="388"/>
        <end position="434"/>
    </location>
</feature>
<evidence type="ECO:0000256" key="1">
    <source>
        <dbReference type="SAM" id="MobiDB-lite"/>
    </source>
</evidence>
<organism evidence="3 4">
    <name type="scientific">Roseovarius gaetbuli</name>
    <dbReference type="NCBI Taxonomy" id="1356575"/>
    <lineage>
        <taxon>Bacteria</taxon>
        <taxon>Pseudomonadati</taxon>
        <taxon>Pseudomonadota</taxon>
        <taxon>Alphaproteobacteria</taxon>
        <taxon>Rhodobacterales</taxon>
        <taxon>Roseobacteraceae</taxon>
        <taxon>Roseovarius</taxon>
    </lineage>
</organism>
<proteinExistence type="predicted"/>
<dbReference type="InterPro" id="IPR007936">
    <property type="entry name" value="VapE-like_dom"/>
</dbReference>
<dbReference type="RefSeq" id="WP_170925204.1">
    <property type="nucleotide sequence ID" value="NZ_FWFJ01000012.1"/>
</dbReference>
<feature type="region of interest" description="Disordered" evidence="1">
    <location>
        <begin position="222"/>
        <end position="248"/>
    </location>
</feature>
<feature type="domain" description="Virulence-associated protein E-like" evidence="2">
    <location>
        <begin position="572"/>
        <end position="617"/>
    </location>
</feature>
<evidence type="ECO:0000259" key="2">
    <source>
        <dbReference type="Pfam" id="PF05272"/>
    </source>
</evidence>
<evidence type="ECO:0000313" key="3">
    <source>
        <dbReference type="EMBL" id="SLN39097.1"/>
    </source>
</evidence>
<sequence length="624" mass="70055">MRDDVINHQIWLAIGKTNRGKSKASRTSLRALNRMFEEPSRDNSITYAEYMKLGESKEGKAVQGEKKAAAGFLVAGKFKNGSRKIGDMVGRSGIQIDIDYATPEQAEFILSGLAEINEWAYLWHTTRAHCDEKPRIRIIVPLTRMVDGDEANAITRYLALTLADDPREAIEIPDLVSFRPNQIMYLPSVSRMQEYRHGFHGDSPILNPDEFLAAHPDWQDYTKLPRQDDENSAENTTGKTSMEDPTEKPGVIGAFCRAYGAEEAIAEFLDDIYVPGQSSGTDIRYTYALGSAYNGVVIYDDTFVQSFHGTDPADGQHNIFDLVRIHKFGHLDEDANGNTGPGNMPSFKAMTEWALKDELVKKERANALAFDDEEFDDLEDDDGVADEADLLSTDDDGEDNNSDFDDLPDEGEPESKPKKKAKDKKAEAEDDGSPWQERLVLNKIDQVEKSKFNCILIITNDRRIAPNIAYNELSGGPDAMGLLRFSKVDVPQPPIIHYGDNTWASPAFQKIMHKAKVGRKWTDIDTAALAYCLSAPTRDKGYGKDFVNQDVKHGMMLAAQRNSYNPVLRRLELTEWDGVARVETFFLDWLGCVDNAYHRELALLWFMAAIARLYEPGLLNVTEN</sequence>
<feature type="compositionally biased region" description="Acidic residues" evidence="1">
    <location>
        <begin position="388"/>
        <end position="412"/>
    </location>
</feature>
<dbReference type="AlphaFoldDB" id="A0A1X6Z337"/>